<evidence type="ECO:0000313" key="10">
    <source>
        <dbReference type="Proteomes" id="UP000095455"/>
    </source>
</evidence>
<dbReference type="Proteomes" id="UP000284660">
    <property type="component" value="Unassembled WGS sequence"/>
</dbReference>
<evidence type="ECO:0000313" key="6">
    <source>
        <dbReference type="EMBL" id="MRY93195.1"/>
    </source>
</evidence>
<evidence type="ECO:0000256" key="1">
    <source>
        <dbReference type="ARBA" id="ARBA00022679"/>
    </source>
</evidence>
<dbReference type="SUPFAM" id="SSF56214">
    <property type="entry name" value="4'-phosphopantetheinyl transferase"/>
    <property type="match status" value="2"/>
</dbReference>
<dbReference type="OrthoDB" id="1190494at2"/>
<dbReference type="EC" id="2.7.8.-" evidence="3"/>
<dbReference type="Proteomes" id="UP001210126">
    <property type="component" value="Unassembled WGS sequence"/>
</dbReference>
<dbReference type="Proteomes" id="UP000095455">
    <property type="component" value="Unassembled WGS sequence"/>
</dbReference>
<dbReference type="InterPro" id="IPR008278">
    <property type="entry name" value="4-PPantetheinyl_Trfase_dom"/>
</dbReference>
<reference evidence="5" key="4">
    <citation type="submission" date="2023-01" db="EMBL/GenBank/DDBJ databases">
        <title>Human gut microbiome strain richness.</title>
        <authorList>
            <person name="Chen-Liaw A."/>
        </authorList>
    </citation>
    <scope>NUCLEOTIDE SEQUENCE</scope>
    <source>
        <strain evidence="5">RTP21484st1_E5_RTP21484_190118</strain>
    </source>
</reference>
<evidence type="ECO:0000313" key="11">
    <source>
        <dbReference type="Proteomes" id="UP000095591"/>
    </source>
</evidence>
<sequence length="205" mass="23889">MALLYKQLSPLHGVWKMEESSDELLGMLEHKADYSSFLERVSAEKRRQERFASRVLLKELLGEEARVDYHSTGAPFLACVPLYISISHTKDYVAVILDKRPTGIDIEYRSDRILKIRSRFMNPEEEAGIDLEHEVEHLLIHWCAKETLFKIIGQEGVDFQKHLHVNPFPYLSSGTFKGRETRTEACREYELAYQVTPDYVLTWLK</sequence>
<evidence type="ECO:0000313" key="8">
    <source>
        <dbReference type="EMBL" id="MSB74132.1"/>
    </source>
</evidence>
<dbReference type="EMBL" id="WKMO01000010">
    <property type="protein sequence ID" value="MSB74132.1"/>
    <property type="molecule type" value="Genomic_DNA"/>
</dbReference>
<dbReference type="Proteomes" id="UP000461276">
    <property type="component" value="Unassembled WGS sequence"/>
</dbReference>
<evidence type="ECO:0000313" key="9">
    <source>
        <dbReference type="EMBL" id="RHD72826.1"/>
    </source>
</evidence>
<dbReference type="Gene3D" id="3.90.470.20">
    <property type="entry name" value="4'-phosphopantetheinyl transferase domain"/>
    <property type="match status" value="1"/>
</dbReference>
<reference evidence="10 11" key="1">
    <citation type="submission" date="2015-09" db="EMBL/GenBank/DDBJ databases">
        <authorList>
            <consortium name="Pathogen Informatics"/>
        </authorList>
    </citation>
    <scope>NUCLEOTIDE SEQUENCE [LARGE SCALE GENOMIC DNA]</scope>
    <source>
        <strain evidence="4 10">2789STDY5608822</strain>
        <strain evidence="3 11">2789STDY5608872</strain>
    </source>
</reference>
<dbReference type="EMBL" id="JAQMPJ010000005">
    <property type="protein sequence ID" value="MDB9005033.1"/>
    <property type="molecule type" value="Genomic_DNA"/>
</dbReference>
<dbReference type="RefSeq" id="WP_005854617.1">
    <property type="nucleotide sequence ID" value="NZ_BQOC01000001.1"/>
</dbReference>
<evidence type="ECO:0000313" key="4">
    <source>
        <dbReference type="EMBL" id="CUO50117.1"/>
    </source>
</evidence>
<evidence type="ECO:0000313" key="14">
    <source>
        <dbReference type="Proteomes" id="UP000441609"/>
    </source>
</evidence>
<dbReference type="InterPro" id="IPR037143">
    <property type="entry name" value="4-PPantetheinyl_Trfase_dom_sf"/>
</dbReference>
<evidence type="ECO:0000313" key="5">
    <source>
        <dbReference type="EMBL" id="MDB9005033.1"/>
    </source>
</evidence>
<accession>A0A173VMZ7</accession>
<evidence type="ECO:0000313" key="12">
    <source>
        <dbReference type="Proteomes" id="UP000284660"/>
    </source>
</evidence>
<dbReference type="EMBL" id="WKMY01000004">
    <property type="protein sequence ID" value="MRY93195.1"/>
    <property type="molecule type" value="Genomic_DNA"/>
</dbReference>
<protein>
    <submittedName>
        <fullName evidence="3">4'-phosphopantetheinyl transferase psf-1</fullName>
        <ecNumber evidence="3">2.7.8.-</ecNumber>
    </submittedName>
    <submittedName>
        <fullName evidence="5">4'-phosphopantetheinyl transferase superfamily protein</fullName>
    </submittedName>
    <submittedName>
        <fullName evidence="9">Siderophore biosynthesis protein</fullName>
    </submittedName>
</protein>
<dbReference type="EMBL" id="CYXP01000008">
    <property type="protein sequence ID" value="CUN28140.1"/>
    <property type="molecule type" value="Genomic_DNA"/>
</dbReference>
<name>A0A173VMZ7_PARDI</name>
<dbReference type="EMBL" id="QSJN01000010">
    <property type="protein sequence ID" value="RHD72826.1"/>
    <property type="molecule type" value="Genomic_DNA"/>
</dbReference>
<dbReference type="Proteomes" id="UP000441609">
    <property type="component" value="Unassembled WGS sequence"/>
</dbReference>
<feature type="domain" description="4'-phosphopantetheinyl transferase" evidence="2">
    <location>
        <begin position="102"/>
        <end position="202"/>
    </location>
</feature>
<proteinExistence type="predicted"/>
<keyword evidence="1 3" id="KW-0808">Transferase</keyword>
<evidence type="ECO:0000259" key="2">
    <source>
        <dbReference type="Pfam" id="PF01648"/>
    </source>
</evidence>
<evidence type="ECO:0000313" key="13">
    <source>
        <dbReference type="Proteomes" id="UP000441358"/>
    </source>
</evidence>
<evidence type="ECO:0000313" key="15">
    <source>
        <dbReference type="Proteomes" id="UP000461276"/>
    </source>
</evidence>
<dbReference type="EMBL" id="CYYK01000008">
    <property type="protein sequence ID" value="CUO50117.1"/>
    <property type="molecule type" value="Genomic_DNA"/>
</dbReference>
<dbReference type="Pfam" id="PF01648">
    <property type="entry name" value="ACPS"/>
    <property type="match status" value="1"/>
</dbReference>
<reference evidence="9 12" key="2">
    <citation type="submission" date="2018-08" db="EMBL/GenBank/DDBJ databases">
        <title>A genome reference for cultivated species of the human gut microbiota.</title>
        <authorList>
            <person name="Zou Y."/>
            <person name="Xue W."/>
            <person name="Luo G."/>
        </authorList>
    </citation>
    <scope>NUCLEOTIDE SEQUENCE [LARGE SCALE GENOMIC DNA]</scope>
    <source>
        <strain evidence="9 12">AM30-4</strain>
    </source>
</reference>
<dbReference type="AlphaFoldDB" id="A0A173VMZ7"/>
<dbReference type="EMBL" id="WKMC01000009">
    <property type="protein sequence ID" value="MRZ51113.1"/>
    <property type="molecule type" value="Genomic_DNA"/>
</dbReference>
<dbReference type="OMA" id="RKLTIVW"/>
<organism evidence="3 11">
    <name type="scientific">Parabacteroides distasonis</name>
    <dbReference type="NCBI Taxonomy" id="823"/>
    <lineage>
        <taxon>Bacteria</taxon>
        <taxon>Pseudomonadati</taxon>
        <taxon>Bacteroidota</taxon>
        <taxon>Bacteroidia</taxon>
        <taxon>Bacteroidales</taxon>
        <taxon>Tannerellaceae</taxon>
        <taxon>Parabacteroides</taxon>
    </lineage>
</organism>
<evidence type="ECO:0000313" key="7">
    <source>
        <dbReference type="EMBL" id="MRZ51113.1"/>
    </source>
</evidence>
<dbReference type="Proteomes" id="UP000441358">
    <property type="component" value="Unassembled WGS sequence"/>
</dbReference>
<dbReference type="GO" id="GO:0008897">
    <property type="term" value="F:holo-[acyl-carrier-protein] synthase activity"/>
    <property type="evidence" value="ECO:0007669"/>
    <property type="project" value="InterPro"/>
</dbReference>
<dbReference type="GO" id="GO:0000287">
    <property type="term" value="F:magnesium ion binding"/>
    <property type="evidence" value="ECO:0007669"/>
    <property type="project" value="InterPro"/>
</dbReference>
<gene>
    <name evidence="3" type="primary">psf-1</name>
    <name evidence="9" type="ORF">DW782_16160</name>
    <name evidence="4" type="ORF">ERS852380_02441</name>
    <name evidence="3" type="ORF">ERS852429_03214</name>
    <name evidence="7" type="ORF">GKD66_12950</name>
    <name evidence="6" type="ORF">GKD67_08140</name>
    <name evidence="8" type="ORF">GKD70_12720</name>
    <name evidence="5" type="ORF">PN599_08460</name>
</gene>
<dbReference type="Proteomes" id="UP000095591">
    <property type="component" value="Unassembled WGS sequence"/>
</dbReference>
<evidence type="ECO:0000313" key="3">
    <source>
        <dbReference type="EMBL" id="CUN28140.1"/>
    </source>
</evidence>
<reference evidence="13 14" key="3">
    <citation type="journal article" date="2019" name="Nat. Med.">
        <title>A library of human gut bacterial isolates paired with longitudinal multiomics data enables mechanistic microbiome research.</title>
        <authorList>
            <person name="Poyet M."/>
            <person name="Groussin M."/>
            <person name="Gibbons S.M."/>
            <person name="Avila-Pacheco J."/>
            <person name="Jiang X."/>
            <person name="Kearney S.M."/>
            <person name="Perrotta A.R."/>
            <person name="Berdy B."/>
            <person name="Zhao S."/>
            <person name="Lieberman T.D."/>
            <person name="Swanson P.K."/>
            <person name="Smith M."/>
            <person name="Roesemann S."/>
            <person name="Alexander J.E."/>
            <person name="Rich S.A."/>
            <person name="Livny J."/>
            <person name="Vlamakis H."/>
            <person name="Clish C."/>
            <person name="Bullock K."/>
            <person name="Deik A."/>
            <person name="Scott J."/>
            <person name="Pierce K.A."/>
            <person name="Xavier R.J."/>
            <person name="Alm E.J."/>
        </authorList>
    </citation>
    <scope>NUCLEOTIDE SEQUENCE [LARGE SCALE GENOMIC DNA]</scope>
    <source>
        <strain evidence="8 14">BIOML-A20</strain>
        <strain evidence="7 13">BIOML-A32</strain>
        <strain evidence="6 15">BIOML-A9</strain>
    </source>
</reference>